<dbReference type="EMBL" id="CAJFCV020000001">
    <property type="protein sequence ID" value="CAG9085724.1"/>
    <property type="molecule type" value="Genomic_DNA"/>
</dbReference>
<evidence type="ECO:0000313" key="6">
    <source>
        <dbReference type="WBParaSite" id="BXY_0577600.1"/>
    </source>
</evidence>
<sequence length="72" mass="8643">MKTFCRIYGKKNILPKVDEPVRVGMTPVKVIYSEKNKTLELIRRHQTRIRDAEGRRRSDERENGFKPEQSRR</sequence>
<feature type="region of interest" description="Disordered" evidence="1">
    <location>
        <begin position="45"/>
        <end position="72"/>
    </location>
</feature>
<dbReference type="Proteomes" id="UP000659654">
    <property type="component" value="Unassembled WGS sequence"/>
</dbReference>
<organism evidence="4 6">
    <name type="scientific">Bursaphelenchus xylophilus</name>
    <name type="common">Pinewood nematode worm</name>
    <name type="synonym">Aphelenchoides xylophilus</name>
    <dbReference type="NCBI Taxonomy" id="6326"/>
    <lineage>
        <taxon>Eukaryota</taxon>
        <taxon>Metazoa</taxon>
        <taxon>Ecdysozoa</taxon>
        <taxon>Nematoda</taxon>
        <taxon>Chromadorea</taxon>
        <taxon>Rhabditida</taxon>
        <taxon>Tylenchina</taxon>
        <taxon>Tylenchomorpha</taxon>
        <taxon>Aphelenchoidea</taxon>
        <taxon>Aphelenchoididae</taxon>
        <taxon>Bursaphelenchus</taxon>
    </lineage>
</organism>
<proteinExistence type="predicted"/>
<dbReference type="Proteomes" id="UP000582659">
    <property type="component" value="Unassembled WGS sequence"/>
</dbReference>
<gene>
    <name evidence="2" type="ORF">BXYJ_LOCUS1765</name>
</gene>
<dbReference type="Proteomes" id="UP000095284">
    <property type="component" value="Unplaced"/>
</dbReference>
<dbReference type="AlphaFoldDB" id="A0A1I7RYF9"/>
<evidence type="ECO:0000313" key="3">
    <source>
        <dbReference type="EMBL" id="CAG9085724.1"/>
    </source>
</evidence>
<evidence type="ECO:0000313" key="4">
    <source>
        <dbReference type="Proteomes" id="UP000095284"/>
    </source>
</evidence>
<evidence type="ECO:0000313" key="5">
    <source>
        <dbReference type="Proteomes" id="UP000659654"/>
    </source>
</evidence>
<dbReference type="WBParaSite" id="BXY_0577600.1">
    <property type="protein sequence ID" value="BXY_0577600.1"/>
    <property type="gene ID" value="BXY_0577600"/>
</dbReference>
<keyword evidence="5" id="KW-1185">Reference proteome</keyword>
<evidence type="ECO:0000313" key="2">
    <source>
        <dbReference type="EMBL" id="CAD5210098.1"/>
    </source>
</evidence>
<evidence type="ECO:0000256" key="1">
    <source>
        <dbReference type="SAM" id="MobiDB-lite"/>
    </source>
</evidence>
<reference evidence="6" key="1">
    <citation type="submission" date="2016-11" db="UniProtKB">
        <authorList>
            <consortium name="WormBaseParasite"/>
        </authorList>
    </citation>
    <scope>IDENTIFICATION</scope>
</reference>
<dbReference type="EMBL" id="CAJFDI010000001">
    <property type="protein sequence ID" value="CAD5210098.1"/>
    <property type="molecule type" value="Genomic_DNA"/>
</dbReference>
<accession>A0A1I7RYF9</accession>
<reference evidence="3" key="2">
    <citation type="submission" date="2020-08" db="EMBL/GenBank/DDBJ databases">
        <authorList>
            <person name="Kikuchi T."/>
        </authorList>
    </citation>
    <scope>NUCLEOTIDE SEQUENCE</scope>
    <source>
        <strain evidence="2">Ka4C1</strain>
    </source>
</reference>
<protein>
    <submittedName>
        <fullName evidence="2">(pine wood nematode) hypothetical protein</fullName>
    </submittedName>
</protein>
<name>A0A1I7RYF9_BURXY</name>